<evidence type="ECO:0000313" key="1">
    <source>
        <dbReference type="EMBL" id="KAF2588686.1"/>
    </source>
</evidence>
<proteinExistence type="predicted"/>
<organism evidence="1">
    <name type="scientific">Brassica cretica</name>
    <name type="common">Mustard</name>
    <dbReference type="NCBI Taxonomy" id="69181"/>
    <lineage>
        <taxon>Eukaryota</taxon>
        <taxon>Viridiplantae</taxon>
        <taxon>Streptophyta</taxon>
        <taxon>Embryophyta</taxon>
        <taxon>Tracheophyta</taxon>
        <taxon>Spermatophyta</taxon>
        <taxon>Magnoliopsida</taxon>
        <taxon>eudicotyledons</taxon>
        <taxon>Gunneridae</taxon>
        <taxon>Pentapetalae</taxon>
        <taxon>rosids</taxon>
        <taxon>malvids</taxon>
        <taxon>Brassicales</taxon>
        <taxon>Brassicaceae</taxon>
        <taxon>Brassiceae</taxon>
        <taxon>Brassica</taxon>
    </lineage>
</organism>
<name>A0A8S9K5S5_BRACR</name>
<accession>A0A8S9K5S5</accession>
<dbReference type="EMBL" id="QGKY02000190">
    <property type="protein sequence ID" value="KAF2588686.1"/>
    <property type="molecule type" value="Genomic_DNA"/>
</dbReference>
<gene>
    <name evidence="1" type="ORF">F2Q70_00038185</name>
</gene>
<sequence>MLAVALPKESREATMCKGFRSTLTEPALQWYINLPSRSIASFAILSDKFVEQFASSRNMEGSPFRKFSFSRRKGAVPGTGLGILRSGEPGCLLAGTRRPVSCLGSRGILYLRHRSSNPAIPGSTQDGTTL</sequence>
<protein>
    <recommendedName>
        <fullName evidence="2">Retrotransposon gag domain-containing protein</fullName>
    </recommendedName>
</protein>
<dbReference type="AlphaFoldDB" id="A0A8S9K5S5"/>
<comment type="caution">
    <text evidence="1">The sequence shown here is derived from an EMBL/GenBank/DDBJ whole genome shotgun (WGS) entry which is preliminary data.</text>
</comment>
<evidence type="ECO:0008006" key="2">
    <source>
        <dbReference type="Google" id="ProtNLM"/>
    </source>
</evidence>
<reference evidence="1" key="1">
    <citation type="submission" date="2019-12" db="EMBL/GenBank/DDBJ databases">
        <title>Genome sequencing and annotation of Brassica cretica.</title>
        <authorList>
            <person name="Studholme D.J."/>
            <person name="Sarris P.F."/>
        </authorList>
    </citation>
    <scope>NUCLEOTIDE SEQUENCE</scope>
    <source>
        <strain evidence="1">PFS-102/07</strain>
        <tissue evidence="1">Leaf</tissue>
    </source>
</reference>